<dbReference type="GO" id="GO:0019843">
    <property type="term" value="F:rRNA binding"/>
    <property type="evidence" value="ECO:0007669"/>
    <property type="project" value="UniProtKB-UniRule"/>
</dbReference>
<proteinExistence type="inferred from homology"/>
<evidence type="ECO:0000256" key="4">
    <source>
        <dbReference type="ARBA" id="ARBA00022980"/>
    </source>
</evidence>
<evidence type="ECO:0000256" key="8">
    <source>
        <dbReference type="RuleBase" id="RU003870"/>
    </source>
</evidence>
<dbReference type="SUPFAM" id="SSF56053">
    <property type="entry name" value="Ribosomal protein L6"/>
    <property type="match status" value="2"/>
</dbReference>
<comment type="caution">
    <text evidence="10">The sequence shown here is derived from an EMBL/GenBank/DDBJ whole genome shotgun (WGS) entry which is preliminary data.</text>
</comment>
<dbReference type="Pfam" id="PF00347">
    <property type="entry name" value="Ribosomal_L6"/>
    <property type="match status" value="2"/>
</dbReference>
<dbReference type="PANTHER" id="PTHR11655:SF14">
    <property type="entry name" value="LARGE RIBOSOMAL SUBUNIT PROTEIN UL6M"/>
    <property type="match status" value="1"/>
</dbReference>
<keyword evidence="3 6" id="KW-0694">RNA-binding</keyword>
<dbReference type="EMBL" id="DQAY01000051">
    <property type="protein sequence ID" value="HCO23089.1"/>
    <property type="molecule type" value="Genomic_DNA"/>
</dbReference>
<comment type="similarity">
    <text evidence="1 6 7">Belongs to the universal ribosomal protein uL6 family.</text>
</comment>
<dbReference type="PANTHER" id="PTHR11655">
    <property type="entry name" value="60S/50S RIBOSOMAL PROTEIN L6/L9"/>
    <property type="match status" value="1"/>
</dbReference>
<comment type="subunit">
    <text evidence="6">Part of the 50S ribosomal subunit.</text>
</comment>
<evidence type="ECO:0000259" key="9">
    <source>
        <dbReference type="Pfam" id="PF00347"/>
    </source>
</evidence>
<reference evidence="10 11" key="1">
    <citation type="journal article" date="2018" name="Nat. Biotechnol.">
        <title>A standardized bacterial taxonomy based on genome phylogeny substantially revises the tree of life.</title>
        <authorList>
            <person name="Parks D.H."/>
            <person name="Chuvochina M."/>
            <person name="Waite D.W."/>
            <person name="Rinke C."/>
            <person name="Skarshewski A."/>
            <person name="Chaumeil P.A."/>
            <person name="Hugenholtz P."/>
        </authorList>
    </citation>
    <scope>NUCLEOTIDE SEQUENCE [LARGE SCALE GENOMIC DNA]</scope>
    <source>
        <strain evidence="10">UBA9375</strain>
    </source>
</reference>
<evidence type="ECO:0000256" key="6">
    <source>
        <dbReference type="HAMAP-Rule" id="MF_01365"/>
    </source>
</evidence>
<keyword evidence="4 6" id="KW-0689">Ribosomal protein</keyword>
<evidence type="ECO:0000256" key="7">
    <source>
        <dbReference type="RuleBase" id="RU003869"/>
    </source>
</evidence>
<dbReference type="GO" id="GO:0002181">
    <property type="term" value="P:cytoplasmic translation"/>
    <property type="evidence" value="ECO:0007669"/>
    <property type="project" value="TreeGrafter"/>
</dbReference>
<dbReference type="GO" id="GO:0022625">
    <property type="term" value="C:cytosolic large ribosomal subunit"/>
    <property type="evidence" value="ECO:0007669"/>
    <property type="project" value="UniProtKB-UniRule"/>
</dbReference>
<dbReference type="FunFam" id="3.90.930.12:FF:000002">
    <property type="entry name" value="50S ribosomal protein L6"/>
    <property type="match status" value="1"/>
</dbReference>
<dbReference type="PRINTS" id="PR00059">
    <property type="entry name" value="RIBOSOMALL6"/>
</dbReference>
<dbReference type="RefSeq" id="WP_154901405.1">
    <property type="nucleotide sequence ID" value="NZ_CAXBMG010000005.1"/>
</dbReference>
<dbReference type="InterPro" id="IPR002358">
    <property type="entry name" value="Ribosomal_uL6_CS"/>
</dbReference>
<dbReference type="InterPro" id="IPR019906">
    <property type="entry name" value="Ribosomal_uL6_bac-type"/>
</dbReference>
<protein>
    <recommendedName>
        <fullName evidence="6">Large ribosomal subunit protein uL6</fullName>
    </recommendedName>
</protein>
<evidence type="ECO:0000313" key="11">
    <source>
        <dbReference type="Proteomes" id="UP000263642"/>
    </source>
</evidence>
<gene>
    <name evidence="6" type="primary">rplF</name>
    <name evidence="10" type="ORF">DIT97_08525</name>
</gene>
<name>A0A3D3R2W3_9PLAN</name>
<evidence type="ECO:0000313" key="10">
    <source>
        <dbReference type="EMBL" id="HCO23089.1"/>
    </source>
</evidence>
<dbReference type="FunFam" id="3.90.930.12:FF:000001">
    <property type="entry name" value="50S ribosomal protein L6"/>
    <property type="match status" value="1"/>
</dbReference>
<evidence type="ECO:0000256" key="3">
    <source>
        <dbReference type="ARBA" id="ARBA00022884"/>
    </source>
</evidence>
<dbReference type="InterPro" id="IPR000702">
    <property type="entry name" value="Ribosomal_uL6-like"/>
</dbReference>
<dbReference type="PROSITE" id="PS00525">
    <property type="entry name" value="RIBOSOMAL_L6_1"/>
    <property type="match status" value="1"/>
</dbReference>
<dbReference type="InterPro" id="IPR036789">
    <property type="entry name" value="Ribosomal_uL6-like_a/b-dom_sf"/>
</dbReference>
<feature type="domain" description="Large ribosomal subunit protein uL6 alpha-beta" evidence="9">
    <location>
        <begin position="13"/>
        <end position="82"/>
    </location>
</feature>
<dbReference type="Proteomes" id="UP000263642">
    <property type="component" value="Unassembled WGS sequence"/>
</dbReference>
<keyword evidence="5 6" id="KW-0687">Ribonucleoprotein</keyword>
<accession>A0A517XJG2</accession>
<dbReference type="InterPro" id="IPR020040">
    <property type="entry name" value="Ribosomal_uL6_a/b-dom"/>
</dbReference>
<feature type="domain" description="Large ribosomal subunit protein uL6 alpha-beta" evidence="9">
    <location>
        <begin position="93"/>
        <end position="166"/>
    </location>
</feature>
<dbReference type="GO" id="GO:0003735">
    <property type="term" value="F:structural constituent of ribosome"/>
    <property type="evidence" value="ECO:0007669"/>
    <property type="project" value="UniProtKB-UniRule"/>
</dbReference>
<evidence type="ECO:0000256" key="2">
    <source>
        <dbReference type="ARBA" id="ARBA00022730"/>
    </source>
</evidence>
<organism evidence="10 11">
    <name type="scientific">Gimesia maris</name>
    <dbReference type="NCBI Taxonomy" id="122"/>
    <lineage>
        <taxon>Bacteria</taxon>
        <taxon>Pseudomonadati</taxon>
        <taxon>Planctomycetota</taxon>
        <taxon>Planctomycetia</taxon>
        <taxon>Planctomycetales</taxon>
        <taxon>Planctomycetaceae</taxon>
        <taxon>Gimesia</taxon>
    </lineage>
</organism>
<keyword evidence="2 6" id="KW-0699">rRNA-binding</keyword>
<comment type="function">
    <text evidence="6 8">This protein binds to the 23S rRNA, and is important in its secondary structure. It is located near the subunit interface in the base of the L7/L12 stalk, and near the tRNA binding site of the peptidyltransferase center.</text>
</comment>
<dbReference type="HAMAP" id="MF_01365_B">
    <property type="entry name" value="Ribosomal_uL6_B"/>
    <property type="match status" value="1"/>
</dbReference>
<accession>A0A3D3R2W3</accession>
<sequence>MSRIGKKPVPVAAGVEVKVDDTSISVKGKHGDLSFAFHPSMTVELDSETNEINVIRPDDSRQSRALHGLTRALIANMVQGVETPFVRKLEIQGVGYQASLNGNKLSLQVGFANTIVLEVPAGVICELPSSTNIVLTSADKHAVGQFAANIRSVRPPEPYKGKGIRYEGEYVRRKAGKAFAN</sequence>
<evidence type="ECO:0000256" key="5">
    <source>
        <dbReference type="ARBA" id="ARBA00023274"/>
    </source>
</evidence>
<dbReference type="NCBIfam" id="TIGR03654">
    <property type="entry name" value="L6_bact"/>
    <property type="match status" value="1"/>
</dbReference>
<evidence type="ECO:0000256" key="1">
    <source>
        <dbReference type="ARBA" id="ARBA00009356"/>
    </source>
</evidence>
<dbReference type="PIRSF" id="PIRSF002162">
    <property type="entry name" value="Ribosomal_L6"/>
    <property type="match status" value="1"/>
</dbReference>
<dbReference type="Gene3D" id="3.90.930.12">
    <property type="entry name" value="Ribosomal protein L6, alpha-beta domain"/>
    <property type="match status" value="2"/>
</dbReference>
<dbReference type="AlphaFoldDB" id="A0A3D3R2W3"/>